<keyword evidence="3 5" id="KW-0808">Transferase</keyword>
<dbReference type="InterPro" id="IPR011034">
    <property type="entry name" value="Formyl_transferase-like_C_sf"/>
</dbReference>
<dbReference type="InterPro" id="IPR001555">
    <property type="entry name" value="GART_AS"/>
</dbReference>
<evidence type="ECO:0000313" key="8">
    <source>
        <dbReference type="EMBL" id="ADN14748.1"/>
    </source>
</evidence>
<evidence type="ECO:0000259" key="7">
    <source>
        <dbReference type="Pfam" id="PF02911"/>
    </source>
</evidence>
<dbReference type="Pfam" id="PF02911">
    <property type="entry name" value="Formyl_trans_C"/>
    <property type="match status" value="1"/>
</dbReference>
<evidence type="ECO:0000256" key="3">
    <source>
        <dbReference type="ARBA" id="ARBA00022679"/>
    </source>
</evidence>
<dbReference type="Gene3D" id="3.40.50.12230">
    <property type="match status" value="1"/>
</dbReference>
<dbReference type="KEGG" id="cyj:Cyan7822_2786"/>
<dbReference type="RefSeq" id="WP_013322853.1">
    <property type="nucleotide sequence ID" value="NC_014501.1"/>
</dbReference>
<evidence type="ECO:0000256" key="5">
    <source>
        <dbReference type="HAMAP-Rule" id="MF_00182"/>
    </source>
</evidence>
<dbReference type="InterPro" id="IPR005794">
    <property type="entry name" value="Fmt"/>
</dbReference>
<dbReference type="SUPFAM" id="SSF50486">
    <property type="entry name" value="FMT C-terminal domain-like"/>
    <property type="match status" value="1"/>
</dbReference>
<keyword evidence="4 5" id="KW-0648">Protein biosynthesis</keyword>
<comment type="similarity">
    <text evidence="1 5">Belongs to the Fmt family.</text>
</comment>
<evidence type="ECO:0000259" key="6">
    <source>
        <dbReference type="Pfam" id="PF00551"/>
    </source>
</evidence>
<keyword evidence="9" id="KW-1185">Reference proteome</keyword>
<name>E0U5N5_GLOV7</name>
<feature type="binding site" evidence="5">
    <location>
        <begin position="111"/>
        <end position="114"/>
    </location>
    <ligand>
        <name>(6S)-5,6,7,8-tetrahydrofolate</name>
        <dbReference type="ChEBI" id="CHEBI:57453"/>
    </ligand>
</feature>
<dbReference type="AlphaFoldDB" id="E0U5N5"/>
<dbReference type="InterPro" id="IPR044135">
    <property type="entry name" value="Met-tRNA-FMT_C"/>
</dbReference>
<dbReference type="PANTHER" id="PTHR11138:SF5">
    <property type="entry name" value="METHIONYL-TRNA FORMYLTRANSFERASE, MITOCHONDRIAL"/>
    <property type="match status" value="1"/>
</dbReference>
<dbReference type="HOGENOM" id="CLU_033347_1_1_3"/>
<reference evidence="9" key="1">
    <citation type="journal article" date="2011" name="MBio">
        <title>Novel metabolic attributes of the genus Cyanothece, comprising a group of unicellular nitrogen-fixing Cyanobacteria.</title>
        <authorList>
            <person name="Bandyopadhyay A."/>
            <person name="Elvitigala T."/>
            <person name="Welsh E."/>
            <person name="Stockel J."/>
            <person name="Liberton M."/>
            <person name="Min H."/>
            <person name="Sherman L.A."/>
            <person name="Pakrasi H.B."/>
        </authorList>
    </citation>
    <scope>NUCLEOTIDE SEQUENCE [LARGE SCALE GENOMIC DNA]</scope>
    <source>
        <strain evidence="9">PCC 7822</strain>
    </source>
</reference>
<dbReference type="FunFam" id="3.40.50.12230:FF:000001">
    <property type="entry name" value="Methionyl-tRNA formyltransferase"/>
    <property type="match status" value="1"/>
</dbReference>
<evidence type="ECO:0000256" key="4">
    <source>
        <dbReference type="ARBA" id="ARBA00022917"/>
    </source>
</evidence>
<dbReference type="GO" id="GO:0004479">
    <property type="term" value="F:methionyl-tRNA formyltransferase activity"/>
    <property type="evidence" value="ECO:0007669"/>
    <property type="project" value="UniProtKB-UniRule"/>
</dbReference>
<dbReference type="InterPro" id="IPR041711">
    <property type="entry name" value="Met-tRNA-FMT_N"/>
</dbReference>
<gene>
    <name evidence="5" type="primary">fmt</name>
    <name evidence="8" type="ordered locus">Cyan7822_2786</name>
</gene>
<dbReference type="HAMAP" id="MF_00182">
    <property type="entry name" value="Formyl_trans"/>
    <property type="match status" value="1"/>
</dbReference>
<evidence type="ECO:0000256" key="1">
    <source>
        <dbReference type="ARBA" id="ARBA00010699"/>
    </source>
</evidence>
<dbReference type="CDD" id="cd08646">
    <property type="entry name" value="FMT_core_Met-tRNA-FMT_N"/>
    <property type="match status" value="1"/>
</dbReference>
<comment type="catalytic activity">
    <reaction evidence="5">
        <text>L-methionyl-tRNA(fMet) + (6R)-10-formyltetrahydrofolate = N-formyl-L-methionyl-tRNA(fMet) + (6S)-5,6,7,8-tetrahydrofolate + H(+)</text>
        <dbReference type="Rhea" id="RHEA:24380"/>
        <dbReference type="Rhea" id="RHEA-COMP:9952"/>
        <dbReference type="Rhea" id="RHEA-COMP:9953"/>
        <dbReference type="ChEBI" id="CHEBI:15378"/>
        <dbReference type="ChEBI" id="CHEBI:57453"/>
        <dbReference type="ChEBI" id="CHEBI:78530"/>
        <dbReference type="ChEBI" id="CHEBI:78844"/>
        <dbReference type="ChEBI" id="CHEBI:195366"/>
        <dbReference type="EC" id="2.1.2.9"/>
    </reaction>
</comment>
<dbReference type="PANTHER" id="PTHR11138">
    <property type="entry name" value="METHIONYL-TRNA FORMYLTRANSFERASE"/>
    <property type="match status" value="1"/>
</dbReference>
<dbReference type="InterPro" id="IPR036477">
    <property type="entry name" value="Formyl_transf_N_sf"/>
</dbReference>
<dbReference type="SUPFAM" id="SSF53328">
    <property type="entry name" value="Formyltransferase"/>
    <property type="match status" value="1"/>
</dbReference>
<feature type="domain" description="Formyl transferase C-terminal" evidence="7">
    <location>
        <begin position="206"/>
        <end position="322"/>
    </location>
</feature>
<dbReference type="InterPro" id="IPR005793">
    <property type="entry name" value="Formyl_trans_C"/>
</dbReference>
<dbReference type="OrthoDB" id="9802815at2"/>
<sequence>MRVVFFGTPEFAVPSLERLLQHADLEVIAVVTQPDKPQGRGKQLLPSPVKKLALDHNLPIWQPKRVKKSQATLTKLRETEADAFAVVAYGQILSPEILQMPKLACINVHGSILPQYRGAAPIQWSVYHGDTQTGITTMLMDEGMDTGAMLLKAYTPIGLLDNAVEVGVKLAQIGADLLVETLLKLAKGELEPEAQNSQAATYAPPIQKTDYFIDWTRQARQIHHQIRGFYPNCLTTFREQPLKILATAPLGEAYWSQLPPALQKLQAQWASLSSLAGSPGEVVSIIKKFGPVVQTGEGLLLLLQVQLAGKRPQSGQDFVNGTRLSVGEKLLTVF</sequence>
<evidence type="ECO:0000313" key="9">
    <source>
        <dbReference type="Proteomes" id="UP000008206"/>
    </source>
</evidence>
<organism evidence="8 9">
    <name type="scientific">Gloeothece verrucosa (strain PCC 7822)</name>
    <name type="common">Cyanothece sp. (strain PCC 7822)</name>
    <dbReference type="NCBI Taxonomy" id="497965"/>
    <lineage>
        <taxon>Bacteria</taxon>
        <taxon>Bacillati</taxon>
        <taxon>Cyanobacteriota</taxon>
        <taxon>Cyanophyceae</taxon>
        <taxon>Oscillatoriophycideae</taxon>
        <taxon>Chroococcales</taxon>
        <taxon>Aphanothecaceae</taxon>
        <taxon>Gloeothece</taxon>
        <taxon>Gloeothece verrucosa</taxon>
    </lineage>
</organism>
<dbReference type="CDD" id="cd08704">
    <property type="entry name" value="Met_tRNA_FMT_C"/>
    <property type="match status" value="1"/>
</dbReference>
<dbReference type="PROSITE" id="PS00373">
    <property type="entry name" value="GART"/>
    <property type="match status" value="1"/>
</dbReference>
<dbReference type="EC" id="2.1.2.9" evidence="2 5"/>
<evidence type="ECO:0000256" key="2">
    <source>
        <dbReference type="ARBA" id="ARBA00012261"/>
    </source>
</evidence>
<dbReference type="Pfam" id="PF00551">
    <property type="entry name" value="Formyl_trans_N"/>
    <property type="match status" value="1"/>
</dbReference>
<dbReference type="eggNOG" id="COG0223">
    <property type="taxonomic scope" value="Bacteria"/>
</dbReference>
<dbReference type="GO" id="GO:0005829">
    <property type="term" value="C:cytosol"/>
    <property type="evidence" value="ECO:0007669"/>
    <property type="project" value="TreeGrafter"/>
</dbReference>
<comment type="function">
    <text evidence="5">Attaches a formyl group to the free amino group of methionyl-tRNA(fMet). The formyl group appears to play a dual role in the initiator identity of N-formylmethionyl-tRNA by promoting its recognition by IF2 and preventing the misappropriation of this tRNA by the elongation apparatus.</text>
</comment>
<protein>
    <recommendedName>
        <fullName evidence="2 5">Methionyl-tRNA formyltransferase</fullName>
        <ecNumber evidence="2 5">2.1.2.9</ecNumber>
    </recommendedName>
</protein>
<dbReference type="InterPro" id="IPR002376">
    <property type="entry name" value="Formyl_transf_N"/>
</dbReference>
<dbReference type="NCBIfam" id="TIGR00460">
    <property type="entry name" value="fmt"/>
    <property type="match status" value="1"/>
</dbReference>
<proteinExistence type="inferred from homology"/>
<dbReference type="EMBL" id="CP002198">
    <property type="protein sequence ID" value="ADN14748.1"/>
    <property type="molecule type" value="Genomic_DNA"/>
</dbReference>
<dbReference type="Proteomes" id="UP000008206">
    <property type="component" value="Chromosome"/>
</dbReference>
<accession>E0U5N5</accession>
<dbReference type="STRING" id="497965.Cyan7822_2786"/>
<feature type="domain" description="Formyl transferase N-terminal" evidence="6">
    <location>
        <begin position="1"/>
        <end position="181"/>
    </location>
</feature>